<dbReference type="InterPro" id="IPR052176">
    <property type="entry name" value="Glycosyl_Hydrlase_43_Enz"/>
</dbReference>
<evidence type="ECO:0000313" key="10">
    <source>
        <dbReference type="EMBL" id="TEB44809.1"/>
    </source>
</evidence>
<dbReference type="GO" id="GO:0004553">
    <property type="term" value="F:hydrolase activity, hydrolyzing O-glycosyl compounds"/>
    <property type="evidence" value="ECO:0007669"/>
    <property type="project" value="InterPro"/>
</dbReference>
<keyword evidence="4" id="KW-0119">Carbohydrate metabolism</keyword>
<protein>
    <submittedName>
        <fullName evidence="9 10">Glycosyl hydrolase</fullName>
    </submittedName>
</protein>
<dbReference type="GO" id="GO:0045493">
    <property type="term" value="P:xylan catabolic process"/>
    <property type="evidence" value="ECO:0007669"/>
    <property type="project" value="UniProtKB-KW"/>
</dbReference>
<dbReference type="EMBL" id="SLWA01000002">
    <property type="protein sequence ID" value="TCN59517.1"/>
    <property type="molecule type" value="Genomic_DNA"/>
</dbReference>
<dbReference type="Proteomes" id="UP000298340">
    <property type="component" value="Unassembled WGS sequence"/>
</dbReference>
<keyword evidence="11" id="KW-1185">Reference proteome</keyword>
<dbReference type="CDD" id="cd08990">
    <property type="entry name" value="GH43_AXH_like"/>
    <property type="match status" value="1"/>
</dbReference>
<comment type="caution">
    <text evidence="10">The sequence shown here is derived from an EMBL/GenBank/DDBJ whole genome shotgun (WGS) entry which is preliminary data.</text>
</comment>
<dbReference type="PANTHER" id="PTHR43772:SF2">
    <property type="entry name" value="PUTATIVE (AFU_ORTHOLOGUE AFUA_2G04480)-RELATED"/>
    <property type="match status" value="1"/>
</dbReference>
<evidence type="ECO:0000256" key="1">
    <source>
        <dbReference type="ARBA" id="ARBA00009865"/>
    </source>
</evidence>
<name>A0A4Y7UG26_9FLAO</name>
<feature type="site" description="Important for catalytic activity, responsible for pKa modulation of the active site Glu and correct orientation of both the proton donor and substrate" evidence="7">
    <location>
        <position position="151"/>
    </location>
</feature>
<evidence type="ECO:0000256" key="2">
    <source>
        <dbReference type="ARBA" id="ARBA00022651"/>
    </source>
</evidence>
<dbReference type="PANTHER" id="PTHR43772">
    <property type="entry name" value="ENDO-1,4-BETA-XYLANASE"/>
    <property type="match status" value="1"/>
</dbReference>
<evidence type="ECO:0000256" key="4">
    <source>
        <dbReference type="ARBA" id="ARBA00023277"/>
    </source>
</evidence>
<comment type="similarity">
    <text evidence="1 8">Belongs to the glycosyl hydrolase 43 family.</text>
</comment>
<accession>A0A4Y7UG26</accession>
<feature type="active site" description="Proton donor" evidence="6">
    <location>
        <position position="198"/>
    </location>
</feature>
<sequence length="321" mass="36595">MKKTLLIALTILGTEAILAQNNPIITKRYSADPTARVFGNTLYLYPSHDRNEAKWWDMEDYYVYSTTDMKKWKDCGKVFSPLTETNWAKKFVWAPDCVQRDGKYYFYFPTDQKHIGVAVSNSPTGPFKDAIGKPLISEDSPGIISNRDFIDPSVFIDDNGQAYLFVGQIVLNCVKLNKDMVSYSDPVHIIEGVDDFFEAIWVHKRKGKYYLSYSTAHKNGQGPQIAYAMSDKVLGPYKYQGVILDAVSSGTNHHSIVDFKGKSYLFYHTSDLSNYRFPAGTPDHAFIQWRRSVCVDELHYNADGTIQPVIMTVNKEQLKKK</sequence>
<evidence type="ECO:0000313" key="12">
    <source>
        <dbReference type="Proteomes" id="UP000298340"/>
    </source>
</evidence>
<evidence type="ECO:0000313" key="11">
    <source>
        <dbReference type="Proteomes" id="UP000295270"/>
    </source>
</evidence>
<evidence type="ECO:0000313" key="9">
    <source>
        <dbReference type="EMBL" id="TCN59517.1"/>
    </source>
</evidence>
<dbReference type="InterPro" id="IPR006710">
    <property type="entry name" value="Glyco_hydro_43"/>
</dbReference>
<evidence type="ECO:0000256" key="5">
    <source>
        <dbReference type="ARBA" id="ARBA00023295"/>
    </source>
</evidence>
<dbReference type="EMBL" id="QWDN01000002">
    <property type="protein sequence ID" value="TEB44809.1"/>
    <property type="molecule type" value="Genomic_DNA"/>
</dbReference>
<dbReference type="OrthoDB" id="9763933at2"/>
<organism evidence="10 12">
    <name type="scientific">Flavobacterium circumlabens</name>
    <dbReference type="NCBI Taxonomy" id="2133765"/>
    <lineage>
        <taxon>Bacteria</taxon>
        <taxon>Pseudomonadati</taxon>
        <taxon>Bacteroidota</taxon>
        <taxon>Flavobacteriia</taxon>
        <taxon>Flavobacteriales</taxon>
        <taxon>Flavobacteriaceae</taxon>
        <taxon>Flavobacterium</taxon>
    </lineage>
</organism>
<dbReference type="InterPro" id="IPR023296">
    <property type="entry name" value="Glyco_hydro_beta-prop_sf"/>
</dbReference>
<dbReference type="Gene3D" id="2.115.10.20">
    <property type="entry name" value="Glycosyl hydrolase domain, family 43"/>
    <property type="match status" value="1"/>
</dbReference>
<feature type="active site" description="Proton acceptor" evidence="6">
    <location>
        <position position="32"/>
    </location>
</feature>
<reference evidence="10 12" key="2">
    <citation type="journal article" date="2018" name="Syst. Appl. Microbiol.">
        <title>Flavobacterium circumlabens sp. nov. and Flavobacterium cupreum sp. nov., two psychrotrophic species isolated from Antarctic environmental samples.</title>
        <authorList>
            <person name="Kralova S."/>
            <person name="Busse H.J."/>
            <person name="Svec P."/>
            <person name="Maslanova I."/>
            <person name="Stankova E."/>
            <person name="Bartak M."/>
            <person name="Sedlacek I."/>
        </authorList>
    </citation>
    <scope>NUCLEOTIDE SEQUENCE [LARGE SCALE GENOMIC DNA]</scope>
    <source>
        <strain evidence="10 12">CCM 8828</strain>
    </source>
</reference>
<keyword evidence="3 8" id="KW-0378">Hydrolase</keyword>
<evidence type="ECO:0000256" key="3">
    <source>
        <dbReference type="ARBA" id="ARBA00022801"/>
    </source>
</evidence>
<reference evidence="9" key="3">
    <citation type="submission" date="2019-03" db="EMBL/GenBank/DDBJ databases">
        <authorList>
            <person name="Whitman W."/>
            <person name="Huntemann M."/>
            <person name="Clum A."/>
            <person name="Pillay M."/>
            <person name="Palaniappan K."/>
            <person name="Varghese N."/>
            <person name="Mikhailova N."/>
            <person name="Stamatis D."/>
            <person name="Reddy T."/>
            <person name="Daum C."/>
            <person name="Shapiro N."/>
            <person name="Ivanova N."/>
            <person name="Kyrpides N."/>
            <person name="Woyke T."/>
        </authorList>
    </citation>
    <scope>NUCLEOTIDE SEQUENCE</scope>
    <source>
        <strain evidence="9">P5626</strain>
    </source>
</reference>
<keyword evidence="5 8" id="KW-0326">Glycosidase</keyword>
<gene>
    <name evidence="10" type="ORF">D0809_06330</name>
    <name evidence="9" type="ORF">EV142_102135</name>
</gene>
<dbReference type="SUPFAM" id="SSF75005">
    <property type="entry name" value="Arabinanase/levansucrase/invertase"/>
    <property type="match status" value="1"/>
</dbReference>
<evidence type="ECO:0000256" key="6">
    <source>
        <dbReference type="PIRSR" id="PIRSR606710-1"/>
    </source>
</evidence>
<dbReference type="Pfam" id="PF04616">
    <property type="entry name" value="Glyco_hydro_43"/>
    <property type="match status" value="1"/>
</dbReference>
<evidence type="ECO:0000256" key="7">
    <source>
        <dbReference type="PIRSR" id="PIRSR606710-2"/>
    </source>
</evidence>
<dbReference type="AlphaFoldDB" id="A0A4Y7UG26"/>
<keyword evidence="2" id="KW-0858">Xylan degradation</keyword>
<reference evidence="9 11" key="1">
    <citation type="journal article" date="2015" name="Stand. Genomic Sci.">
        <title>Genomic Encyclopedia of Bacterial and Archaeal Type Strains, Phase III: the genomes of soil and plant-associated and newly described type strains.</title>
        <authorList>
            <person name="Whitman W.B."/>
            <person name="Woyke T."/>
            <person name="Klenk H.P."/>
            <person name="Zhou Y."/>
            <person name="Lilburn T.G."/>
            <person name="Beck B.J."/>
            <person name="De Vos P."/>
            <person name="Vandamme P."/>
            <person name="Eisen J.A."/>
            <person name="Garrity G."/>
            <person name="Hugenholtz P."/>
            <person name="Kyrpides N.C."/>
        </authorList>
    </citation>
    <scope>NUCLEOTIDE SEQUENCE [LARGE SCALE GENOMIC DNA]</scope>
    <source>
        <strain evidence="9 11">P5626</strain>
    </source>
</reference>
<keyword evidence="2" id="KW-0624">Polysaccharide degradation</keyword>
<dbReference type="RefSeq" id="WP_132033360.1">
    <property type="nucleotide sequence ID" value="NZ_QWDN01000002.1"/>
</dbReference>
<proteinExistence type="inferred from homology"/>
<evidence type="ECO:0000256" key="8">
    <source>
        <dbReference type="RuleBase" id="RU361187"/>
    </source>
</evidence>
<dbReference type="Proteomes" id="UP000295270">
    <property type="component" value="Unassembled WGS sequence"/>
</dbReference>